<protein>
    <recommendedName>
        <fullName evidence="4">K Homology domain-containing protein</fullName>
    </recommendedName>
</protein>
<feature type="region of interest" description="Disordered" evidence="3">
    <location>
        <begin position="109"/>
        <end position="136"/>
    </location>
</feature>
<dbReference type="PANTHER" id="PTHR10627">
    <property type="entry name" value="SCP160"/>
    <property type="match status" value="1"/>
</dbReference>
<proteinExistence type="predicted"/>
<feature type="compositionally biased region" description="Basic and acidic residues" evidence="3">
    <location>
        <begin position="114"/>
        <end position="132"/>
    </location>
</feature>
<dbReference type="EMBL" id="PKSM01000013">
    <property type="protein sequence ID" value="POW22054.1"/>
    <property type="molecule type" value="Genomic_DNA"/>
</dbReference>
<evidence type="ECO:0000259" key="4">
    <source>
        <dbReference type="SMART" id="SM00322"/>
    </source>
</evidence>
<dbReference type="SUPFAM" id="SSF54791">
    <property type="entry name" value="Eukaryotic type KH-domain (KH-domain type I)"/>
    <property type="match status" value="6"/>
</dbReference>
<dbReference type="Gene3D" id="3.30.1370.10">
    <property type="entry name" value="K Homology domain, type 1"/>
    <property type="match status" value="5"/>
</dbReference>
<reference evidence="6" key="3">
    <citation type="journal article" date="2018" name="Mol. Plant Microbe Interact.">
        <title>Genome sequence resources for the wheat stripe rust pathogen (Puccinia striiformis f. sp. tritici) and the barley stripe rust pathogen (Puccinia striiformis f. sp. hordei).</title>
        <authorList>
            <person name="Xia C."/>
            <person name="Wang M."/>
            <person name="Yin C."/>
            <person name="Cornejo O.E."/>
            <person name="Hulbert S.H."/>
            <person name="Chen X."/>
        </authorList>
    </citation>
    <scope>NUCLEOTIDE SEQUENCE [LARGE SCALE GENOMIC DNA]</scope>
    <source>
        <strain evidence="6">93TX-2</strain>
    </source>
</reference>
<feature type="compositionally biased region" description="Polar residues" evidence="3">
    <location>
        <begin position="15"/>
        <end position="26"/>
    </location>
</feature>
<feature type="domain" description="K Homology" evidence="4">
    <location>
        <begin position="863"/>
        <end position="925"/>
    </location>
</feature>
<dbReference type="InterPro" id="IPR036612">
    <property type="entry name" value="KH_dom_type_1_sf"/>
</dbReference>
<feature type="domain" description="K Homology" evidence="4">
    <location>
        <begin position="685"/>
        <end position="808"/>
    </location>
</feature>
<evidence type="ECO:0000313" key="5">
    <source>
        <dbReference type="EMBL" id="POW22054.1"/>
    </source>
</evidence>
<feature type="region of interest" description="Disordered" evidence="3">
    <location>
        <begin position="1144"/>
        <end position="1189"/>
    </location>
</feature>
<organism evidence="5 6">
    <name type="scientific">Puccinia striiformis</name>
    <dbReference type="NCBI Taxonomy" id="27350"/>
    <lineage>
        <taxon>Eukaryota</taxon>
        <taxon>Fungi</taxon>
        <taxon>Dikarya</taxon>
        <taxon>Basidiomycota</taxon>
        <taxon>Pucciniomycotina</taxon>
        <taxon>Pucciniomycetes</taxon>
        <taxon>Pucciniales</taxon>
        <taxon>Pucciniaceae</taxon>
        <taxon>Puccinia</taxon>
    </lineage>
</organism>
<dbReference type="Pfam" id="PF00013">
    <property type="entry name" value="KH_1"/>
    <property type="match status" value="2"/>
</dbReference>
<gene>
    <name evidence="5" type="ORF">PSHT_01679</name>
</gene>
<sequence>MLTMNDDYPALEPATGSQNQNQNQTEAAHEGGELSSAEKLMRAHHQHLSYEEIQTNNTNGHHSNRRRMGAGPALSSRTLAGSFQKADLSNTNQFTETLVLLLSSIHIGPVPPQYREKGPRAAGEKRDEDPKTLPDVMCGNSMKVLRVIQKRHPTVIVESSTSRDRVTIIFRTPLVLPVPTSSTPTLIRSASNLAPEERIVRARQELITRVTRKIEKVIKIPVSVKPFIIGQRGRVMKEIIEITGANISLPPKIDSTTTTSNEELVNGSDDIEMMTITINGEESSVLDAEDKIMMIVREHTNKVTHKITSIPYESYPLLQKNSNPKIEEVIVNGLINELGIQEDLINCQLEIPSIDQIFNSTPSHLCLANDLENHKTPSSSFIPSKESLPITISGDREQVEYAIKMKSITKVELELPKRQHKFLDNLAISEILESTGSLVILPAPTDLSEKVVIRGDNMSNVQALGLVVTKANAMKVESIDLNKIHSKLTDPTGYTNAVIRYLSSKVNQTKLKQIQEENKSSGVKIYIPLKRSTFSTIDIAGDKPESIKKVKGLVETWILNSLKPEYFLIIDEVDKLLFRQILKKKNPRLKVILDHNGIEMLIPNNEQDQSTTILLVASKPILINNKELKTNEQEWLNGLTKAKEEILKSVQELSEIKTLELEIPSTLHDQIKDKLVSVHFGSTTSADTVSIRGPKDEVDRVQKEIKRSLKKLKFRKLLTLTHLVGKGGATITKLGEELGVKVTFVDQPSTNNNSNGTPATNSFHEDNNRIDNHHKKRKNNSHLKVLVSITGRLENVEEAKKRILNQAERLDTHMVHINMPRSRKEDATSANGNDSDITIRGPRKGVEAVKRELIELMEYEREQGNVVTMEISTKSVSRIVGKGDSGLQSLDIDRLENTEGTSRVTLKGSKAAISAAKKLIVGIVQSVDDECAVEVKIPQVYHQELIRRGGARLRELVKKAGVDESASKLVHFPKSNAASEVADIVRIHGDKTTVPKIQRELELEVERLMNQVTYGIYVPKNSQPGIIGRAASGIKTLQDKFNVTIIAPGWSQWATSDIPFNQSTDLKDINPDEIFKIIGSKEACLSAIDDLKTKIVIKDRPERTPSSQKTISIPAQYHHILNQNGRFVRGLPRGVKIDHGSLKIPTLDQLGNDDQITSTSEANSNPTPQPASRIDVEDHDNNDSYNQNNQPVILSWSSAAVKINGISEVPWNITGPEGEITKVEKMINRQLDFWTNKVTTEGELNVVTVKVPVHVMPGIIGRGGTGLRELIAKSEGAFVEVLGKSGSDTLKIIGTHIQLDIIKNFLNVRI</sequence>
<keyword evidence="2" id="KW-0694">RNA-binding</keyword>
<feature type="domain" description="K Homology" evidence="4">
    <location>
        <begin position="1243"/>
        <end position="1309"/>
    </location>
</feature>
<dbReference type="Proteomes" id="UP000238274">
    <property type="component" value="Unassembled WGS sequence"/>
</dbReference>
<evidence type="ECO:0000256" key="2">
    <source>
        <dbReference type="PROSITE-ProRule" id="PRU00117"/>
    </source>
</evidence>
<dbReference type="GO" id="GO:0003729">
    <property type="term" value="F:mRNA binding"/>
    <property type="evidence" value="ECO:0007669"/>
    <property type="project" value="TreeGrafter"/>
</dbReference>
<reference evidence="6" key="2">
    <citation type="journal article" date="2018" name="BMC Genomics">
        <title>Genomic insights into host adaptation between the wheat stripe rust pathogen (Puccinia striiformis f. sp. tritici) and the barley stripe rust pathogen (Puccinia striiformis f. sp. hordei).</title>
        <authorList>
            <person name="Xia C."/>
            <person name="Wang M."/>
            <person name="Yin C."/>
            <person name="Cornejo O.E."/>
            <person name="Hulbert S.H."/>
            <person name="Chen X."/>
        </authorList>
    </citation>
    <scope>NUCLEOTIDE SEQUENCE [LARGE SCALE GENOMIC DNA]</scope>
    <source>
        <strain evidence="6">93TX-2</strain>
    </source>
</reference>
<feature type="region of interest" description="Disordered" evidence="3">
    <location>
        <begin position="54"/>
        <end position="73"/>
    </location>
</feature>
<feature type="domain" description="K Homology" evidence="4">
    <location>
        <begin position="1010"/>
        <end position="1096"/>
    </location>
</feature>
<feature type="compositionally biased region" description="Polar residues" evidence="3">
    <location>
        <begin position="1152"/>
        <end position="1166"/>
    </location>
</feature>
<dbReference type="InterPro" id="IPR004087">
    <property type="entry name" value="KH_dom"/>
</dbReference>
<keyword evidence="1" id="KW-0677">Repeat</keyword>
<evidence type="ECO:0000256" key="3">
    <source>
        <dbReference type="SAM" id="MobiDB-lite"/>
    </source>
</evidence>
<dbReference type="InterPro" id="IPR004088">
    <property type="entry name" value="KH_dom_type_1"/>
</dbReference>
<reference evidence="5 6" key="1">
    <citation type="submission" date="2017-12" db="EMBL/GenBank/DDBJ databases">
        <title>Gene loss provides genomic basis for host adaptation in cereal stripe rust fungi.</title>
        <authorList>
            <person name="Xia C."/>
        </authorList>
    </citation>
    <scope>NUCLEOTIDE SEQUENCE [LARGE SCALE GENOMIC DNA]</scope>
    <source>
        <strain evidence="5 6">93TX-2</strain>
    </source>
</reference>
<dbReference type="PANTHER" id="PTHR10627:SF31">
    <property type="entry name" value="DODECA-SATELLITE-BINDING PROTEIN 1, ISOFORM A"/>
    <property type="match status" value="1"/>
</dbReference>
<feature type="domain" description="K Homology" evidence="4">
    <location>
        <begin position="929"/>
        <end position="1006"/>
    </location>
</feature>
<comment type="caution">
    <text evidence="5">The sequence shown here is derived from an EMBL/GenBank/DDBJ whole genome shotgun (WGS) entry which is preliminary data.</text>
</comment>
<dbReference type="GO" id="GO:0005737">
    <property type="term" value="C:cytoplasm"/>
    <property type="evidence" value="ECO:0007669"/>
    <property type="project" value="TreeGrafter"/>
</dbReference>
<name>A0A2S4WJY2_9BASI</name>
<keyword evidence="6" id="KW-1185">Reference proteome</keyword>
<dbReference type="PROSITE" id="PS50084">
    <property type="entry name" value="KH_TYPE_1"/>
    <property type="match status" value="5"/>
</dbReference>
<feature type="domain" description="K Homology" evidence="4">
    <location>
        <begin position="212"/>
        <end position="297"/>
    </location>
</feature>
<dbReference type="OrthoDB" id="10027144at2759"/>
<dbReference type="VEuPathDB" id="FungiDB:PSTT_02281"/>
<dbReference type="SMART" id="SM00322">
    <property type="entry name" value="KH"/>
    <property type="match status" value="6"/>
</dbReference>
<evidence type="ECO:0000313" key="6">
    <source>
        <dbReference type="Proteomes" id="UP000238274"/>
    </source>
</evidence>
<evidence type="ECO:0000256" key="1">
    <source>
        <dbReference type="ARBA" id="ARBA00022737"/>
    </source>
</evidence>
<dbReference type="CDD" id="cd00105">
    <property type="entry name" value="KH-I"/>
    <property type="match status" value="1"/>
</dbReference>
<feature type="region of interest" description="Disordered" evidence="3">
    <location>
        <begin position="1"/>
        <end position="33"/>
    </location>
</feature>
<dbReference type="VEuPathDB" id="FungiDB:PSHT_01679"/>
<accession>A0A2S4WJY2</accession>